<gene>
    <name evidence="2" type="ORF">SAE01_08290</name>
</gene>
<evidence type="ECO:0000313" key="3">
    <source>
        <dbReference type="Proteomes" id="UP000321513"/>
    </source>
</evidence>
<protein>
    <recommendedName>
        <fullName evidence="1">Glycosyltransferase 2-like domain-containing protein</fullName>
    </recommendedName>
</protein>
<dbReference type="Pfam" id="PF00535">
    <property type="entry name" value="Glycos_transf_2"/>
    <property type="match status" value="1"/>
</dbReference>
<organism evidence="2 3">
    <name type="scientific">Segetibacter aerophilus</name>
    <dbReference type="NCBI Taxonomy" id="670293"/>
    <lineage>
        <taxon>Bacteria</taxon>
        <taxon>Pseudomonadati</taxon>
        <taxon>Bacteroidota</taxon>
        <taxon>Chitinophagia</taxon>
        <taxon>Chitinophagales</taxon>
        <taxon>Chitinophagaceae</taxon>
        <taxon>Segetibacter</taxon>
    </lineage>
</organism>
<dbReference type="OrthoDB" id="952827at2"/>
<dbReference type="PANTHER" id="PTHR10859:SF91">
    <property type="entry name" value="DOLICHYL-PHOSPHATE BETA-GLUCOSYLTRANSFERASE"/>
    <property type="match status" value="1"/>
</dbReference>
<dbReference type="PANTHER" id="PTHR10859">
    <property type="entry name" value="GLYCOSYL TRANSFERASE"/>
    <property type="match status" value="1"/>
</dbReference>
<dbReference type="Proteomes" id="UP000321513">
    <property type="component" value="Unassembled WGS sequence"/>
</dbReference>
<dbReference type="EMBL" id="BJYT01000002">
    <property type="protein sequence ID" value="GEO08333.1"/>
    <property type="molecule type" value="Genomic_DNA"/>
</dbReference>
<dbReference type="SUPFAM" id="SSF53448">
    <property type="entry name" value="Nucleotide-diphospho-sugar transferases"/>
    <property type="match status" value="1"/>
</dbReference>
<reference evidence="2 3" key="1">
    <citation type="submission" date="2019-07" db="EMBL/GenBank/DDBJ databases">
        <title>Whole genome shotgun sequence of Segetibacter aerophilus NBRC 106135.</title>
        <authorList>
            <person name="Hosoyama A."/>
            <person name="Uohara A."/>
            <person name="Ohji S."/>
            <person name="Ichikawa N."/>
        </authorList>
    </citation>
    <scope>NUCLEOTIDE SEQUENCE [LARGE SCALE GENOMIC DNA]</scope>
    <source>
        <strain evidence="2 3">NBRC 106135</strain>
    </source>
</reference>
<dbReference type="RefSeq" id="WP_147202400.1">
    <property type="nucleotide sequence ID" value="NZ_BJYT01000002.1"/>
</dbReference>
<dbReference type="CDD" id="cd04179">
    <property type="entry name" value="DPM_DPG-synthase_like"/>
    <property type="match status" value="1"/>
</dbReference>
<evidence type="ECO:0000259" key="1">
    <source>
        <dbReference type="Pfam" id="PF00535"/>
    </source>
</evidence>
<dbReference type="InterPro" id="IPR029044">
    <property type="entry name" value="Nucleotide-diphossugar_trans"/>
</dbReference>
<sequence length="258" mass="29039">MHNKYDLTIVLPMFKPKPGWEKSLKENMQLIDIEFNYSISIQYIIVNDGCENEHLLSLFDVIQQSESNVKFISYQENMGKGFALRTGVAAASAPVVITTDLDFPYESKDIRNVYALLISGNEIVTGKRKAEYYVATPLKRKLISKACIAMNKHLLKLSLGDAQSGLKGFNKKGKNLFLQTTINRFLVDTEFLVLANKQKLGIAVLELNLKNGIKFSSMGWKILLAEGKNFFRIVKMNKSSYFPAKAQPYAQPTGVINV</sequence>
<accession>A0A512B8R7</accession>
<name>A0A512B8R7_9BACT</name>
<evidence type="ECO:0000313" key="2">
    <source>
        <dbReference type="EMBL" id="GEO08333.1"/>
    </source>
</evidence>
<dbReference type="Gene3D" id="3.90.550.10">
    <property type="entry name" value="Spore Coat Polysaccharide Biosynthesis Protein SpsA, Chain A"/>
    <property type="match status" value="1"/>
</dbReference>
<feature type="domain" description="Glycosyltransferase 2-like" evidence="1">
    <location>
        <begin position="40"/>
        <end position="172"/>
    </location>
</feature>
<dbReference type="AlphaFoldDB" id="A0A512B8R7"/>
<proteinExistence type="predicted"/>
<dbReference type="InterPro" id="IPR001173">
    <property type="entry name" value="Glyco_trans_2-like"/>
</dbReference>
<comment type="caution">
    <text evidence="2">The sequence shown here is derived from an EMBL/GenBank/DDBJ whole genome shotgun (WGS) entry which is preliminary data.</text>
</comment>
<keyword evidence="3" id="KW-1185">Reference proteome</keyword>
<dbReference type="GO" id="GO:0006487">
    <property type="term" value="P:protein N-linked glycosylation"/>
    <property type="evidence" value="ECO:0007669"/>
    <property type="project" value="TreeGrafter"/>
</dbReference>